<reference evidence="8" key="1">
    <citation type="submission" date="2023-07" db="EMBL/GenBank/DDBJ databases">
        <title>A collection of bacterial strains from the Burkholderia cepacia Research Laboratory and Repository.</title>
        <authorList>
            <person name="Lipuma J."/>
            <person name="Spilker T."/>
            <person name="Caverly L."/>
        </authorList>
    </citation>
    <scope>NUCLEOTIDE SEQUENCE</scope>
    <source>
        <strain evidence="8">AU44268</strain>
    </source>
</reference>
<dbReference type="AlphaFoldDB" id="A0AAW7TG61"/>
<name>A0AAW7TG61_BURVI</name>
<dbReference type="PIRSF" id="PIRSF029745">
    <property type="entry name" value="FhaC"/>
    <property type="match status" value="1"/>
</dbReference>
<keyword evidence="2" id="KW-0812">Transmembrane</keyword>
<sequence>MMSRDVMAVLFSMSASIARDALHRTGDRCAADCDTHRANWRASPRQPGVMMRVTFKRWLGALPAVAVMHAPVFAQTSPAPAGRPVQDPAQLIIEQQREQARQRQLEQPPASITVAPPVSDVTLDYPSNTPISAINESGPTFAVKQVVLLMPNGQPFEAPRGMPSERLDAVVAPFIGQDLGSHRINVLLKRLTDVFVERGFVTTRALLGPQNLSTGLLKVTIQMGLIEAYTINGKPIRRLKPNEASSGGGWITDAGYENAFPTSSGGPLRLSDIDQGVAQINRLRRNQATVQILPGQNAGESVVDVANKPGDRLYYNLGVDNYGSSTTGATRYRAGVEADNVLGLQESLSINFLDSLDSNAIVGSFAVPFGRHTFSYTISDSEYQQVIGTTALEYGRTLSHIFGWNYLVSRSVSDITSVDATLSWRRTDREVNGIDLDPQRLAVFRLGANWLHKFVMNDAQGNFTISAGLSQGLPWLGANHDIHGIAREDAHSQFTKIDATAAFTLPLPKLGQAMLAYRGVLGGQFTNAALFGSEQLYLGGMDTIRGFRSGEIAGDRGFYSRNELAWLNAPAWKSGRIEPYIFVDAGKANLIAVAGVPTLAGAGAGVRVRWQWGKQLLSGELLVGRALVQPAALGSKPTLVLGTANWWY</sequence>
<dbReference type="InterPro" id="IPR013686">
    <property type="entry name" value="Polypept-transport_assoc_ShlB"/>
</dbReference>
<organism evidence="8 9">
    <name type="scientific">Burkholderia vietnamiensis</name>
    <dbReference type="NCBI Taxonomy" id="60552"/>
    <lineage>
        <taxon>Bacteria</taxon>
        <taxon>Pseudomonadati</taxon>
        <taxon>Pseudomonadota</taxon>
        <taxon>Betaproteobacteria</taxon>
        <taxon>Burkholderiales</taxon>
        <taxon>Burkholderiaceae</taxon>
        <taxon>Burkholderia</taxon>
        <taxon>Burkholderia cepacia complex</taxon>
    </lineage>
</organism>
<gene>
    <name evidence="8" type="ORF">QZM33_33365</name>
</gene>
<dbReference type="Pfam" id="PF17287">
    <property type="entry name" value="POTRA_3"/>
    <property type="match status" value="1"/>
</dbReference>
<evidence type="ECO:0000259" key="6">
    <source>
        <dbReference type="Pfam" id="PF08479"/>
    </source>
</evidence>
<dbReference type="GO" id="GO:0008320">
    <property type="term" value="F:protein transmembrane transporter activity"/>
    <property type="evidence" value="ECO:0007669"/>
    <property type="project" value="TreeGrafter"/>
</dbReference>
<evidence type="ECO:0000313" key="9">
    <source>
        <dbReference type="Proteomes" id="UP001171620"/>
    </source>
</evidence>
<evidence type="ECO:0000256" key="4">
    <source>
        <dbReference type="SAM" id="MobiDB-lite"/>
    </source>
</evidence>
<feature type="region of interest" description="Disordered" evidence="4">
    <location>
        <begin position="96"/>
        <end position="118"/>
    </location>
</feature>
<feature type="domain" description="Haemolysin activator HlyB C-terminal" evidence="5">
    <location>
        <begin position="299"/>
        <end position="608"/>
    </location>
</feature>
<dbReference type="GO" id="GO:0098046">
    <property type="term" value="C:type V protein secretion system complex"/>
    <property type="evidence" value="ECO:0007669"/>
    <property type="project" value="TreeGrafter"/>
</dbReference>
<evidence type="ECO:0000256" key="2">
    <source>
        <dbReference type="ARBA" id="ARBA00022692"/>
    </source>
</evidence>
<dbReference type="Pfam" id="PF03865">
    <property type="entry name" value="ShlB"/>
    <property type="match status" value="1"/>
</dbReference>
<dbReference type="GO" id="GO:0046819">
    <property type="term" value="P:protein secretion by the type V secretion system"/>
    <property type="evidence" value="ECO:0007669"/>
    <property type="project" value="TreeGrafter"/>
</dbReference>
<feature type="domain" description="Polypeptide-transport-associated ShlB-type" evidence="6">
    <location>
        <begin position="162"/>
        <end position="222"/>
    </location>
</feature>
<keyword evidence="1" id="KW-0472">Membrane</keyword>
<accession>A0AAW7TG61</accession>
<protein>
    <submittedName>
        <fullName evidence="8">ShlB/FhaC/HecB family hemolysin secretion/activation protein</fullName>
    </submittedName>
</protein>
<dbReference type="Proteomes" id="UP001171620">
    <property type="component" value="Unassembled WGS sequence"/>
</dbReference>
<feature type="domain" description="ShlB POTRA" evidence="7">
    <location>
        <begin position="226"/>
        <end position="294"/>
    </location>
</feature>
<dbReference type="Pfam" id="PF08479">
    <property type="entry name" value="POTRA_2"/>
    <property type="match status" value="1"/>
</dbReference>
<dbReference type="EMBL" id="JAUJRV010000057">
    <property type="protein sequence ID" value="MDN7799818.1"/>
    <property type="molecule type" value="Genomic_DNA"/>
</dbReference>
<dbReference type="InterPro" id="IPR051544">
    <property type="entry name" value="TPS_OM_transporter"/>
</dbReference>
<dbReference type="Gene3D" id="3.10.20.310">
    <property type="entry name" value="membrane protein fhac"/>
    <property type="match status" value="1"/>
</dbReference>
<dbReference type="InterPro" id="IPR027282">
    <property type="entry name" value="TPS"/>
</dbReference>
<comment type="caution">
    <text evidence="8">The sequence shown here is derived from an EMBL/GenBank/DDBJ whole genome shotgun (WGS) entry which is preliminary data.</text>
</comment>
<keyword evidence="3" id="KW-0998">Cell outer membrane</keyword>
<dbReference type="Gene3D" id="2.40.160.50">
    <property type="entry name" value="membrane protein fhac: a member of the omp85/tpsb transporter family"/>
    <property type="match status" value="1"/>
</dbReference>
<dbReference type="PANTHER" id="PTHR34597">
    <property type="entry name" value="SLR1661 PROTEIN"/>
    <property type="match status" value="1"/>
</dbReference>
<evidence type="ECO:0000256" key="1">
    <source>
        <dbReference type="ARBA" id="ARBA00022452"/>
    </source>
</evidence>
<proteinExistence type="predicted"/>
<evidence type="ECO:0000259" key="5">
    <source>
        <dbReference type="Pfam" id="PF03865"/>
    </source>
</evidence>
<evidence type="ECO:0000259" key="7">
    <source>
        <dbReference type="Pfam" id="PF17287"/>
    </source>
</evidence>
<evidence type="ECO:0000313" key="8">
    <source>
        <dbReference type="EMBL" id="MDN7799818.1"/>
    </source>
</evidence>
<evidence type="ECO:0000256" key="3">
    <source>
        <dbReference type="ARBA" id="ARBA00023237"/>
    </source>
</evidence>
<dbReference type="InterPro" id="IPR035251">
    <property type="entry name" value="ShlB_POTRA"/>
</dbReference>
<dbReference type="PANTHER" id="PTHR34597:SF3">
    <property type="entry name" value="OUTER MEMBRANE TRANSPORTER CDIB"/>
    <property type="match status" value="1"/>
</dbReference>
<keyword evidence="1" id="KW-1134">Transmembrane beta strand</keyword>
<dbReference type="InterPro" id="IPR005565">
    <property type="entry name" value="Hemolysn_activator_HlyB_C"/>
</dbReference>